<accession>A0ABU7Q7R0</accession>
<keyword evidence="1" id="KW-0732">Signal</keyword>
<sequence length="71" mass="7041">MTPRASGRIVRIGKRAGVVLGTAAVSAAVTAAVQVAVDGSGGGDTARFCCVHTAERPGESQAACTEIASIR</sequence>
<feature type="chain" id="PRO_5045293809" evidence="1">
    <location>
        <begin position="32"/>
        <end position="71"/>
    </location>
</feature>
<protein>
    <submittedName>
        <fullName evidence="2">Uncharacterized protein</fullName>
    </submittedName>
</protein>
<reference evidence="2 3" key="1">
    <citation type="submission" date="2023-11" db="EMBL/GenBank/DDBJ databases">
        <title>30 novel species of actinomycetes from the DSMZ collection.</title>
        <authorList>
            <person name="Nouioui I."/>
        </authorList>
    </citation>
    <scope>NUCLEOTIDE SEQUENCE [LARGE SCALE GENOMIC DNA]</scope>
    <source>
        <strain evidence="2 3">DSM 41524</strain>
    </source>
</reference>
<evidence type="ECO:0000256" key="1">
    <source>
        <dbReference type="SAM" id="SignalP"/>
    </source>
</evidence>
<comment type="caution">
    <text evidence="2">The sequence shown here is derived from an EMBL/GenBank/DDBJ whole genome shotgun (WGS) entry which is preliminary data.</text>
</comment>
<dbReference type="EMBL" id="JAZBJO010000035">
    <property type="protein sequence ID" value="MEE4597419.1"/>
    <property type="molecule type" value="Genomic_DNA"/>
</dbReference>
<dbReference type="Proteomes" id="UP001354709">
    <property type="component" value="Unassembled WGS sequence"/>
</dbReference>
<feature type="signal peptide" evidence="1">
    <location>
        <begin position="1"/>
        <end position="31"/>
    </location>
</feature>
<evidence type="ECO:0000313" key="3">
    <source>
        <dbReference type="Proteomes" id="UP001354709"/>
    </source>
</evidence>
<keyword evidence="3" id="KW-1185">Reference proteome</keyword>
<dbReference type="RefSeq" id="WP_330814049.1">
    <property type="nucleotide sequence ID" value="NZ_JAZBJO010000035.1"/>
</dbReference>
<gene>
    <name evidence="2" type="ORF">V2J94_37025</name>
</gene>
<evidence type="ECO:0000313" key="2">
    <source>
        <dbReference type="EMBL" id="MEE4597419.1"/>
    </source>
</evidence>
<name>A0ABU7Q7R0_9ACTN</name>
<organism evidence="2 3">
    <name type="scientific">Streptomyces asiaticus subsp. ignotus</name>
    <dbReference type="NCBI Taxonomy" id="3098222"/>
    <lineage>
        <taxon>Bacteria</taxon>
        <taxon>Bacillati</taxon>
        <taxon>Actinomycetota</taxon>
        <taxon>Actinomycetes</taxon>
        <taxon>Kitasatosporales</taxon>
        <taxon>Streptomycetaceae</taxon>
        <taxon>Streptomyces</taxon>
        <taxon>Streptomyces violaceusniger group</taxon>
    </lineage>
</organism>
<proteinExistence type="predicted"/>